<accession>A0A0C9U8Z7</accession>
<dbReference type="EMBL" id="KN837151">
    <property type="protein sequence ID" value="KIJ39543.1"/>
    <property type="molecule type" value="Genomic_DNA"/>
</dbReference>
<keyword evidence="3" id="KW-1185">Reference proteome</keyword>
<gene>
    <name evidence="2" type="ORF">M422DRAFT_257595</name>
</gene>
<name>A0A0C9U8Z7_SPHS4</name>
<reference evidence="2 3" key="1">
    <citation type="submission" date="2014-06" db="EMBL/GenBank/DDBJ databases">
        <title>Evolutionary Origins and Diversification of the Mycorrhizal Mutualists.</title>
        <authorList>
            <consortium name="DOE Joint Genome Institute"/>
            <consortium name="Mycorrhizal Genomics Consortium"/>
            <person name="Kohler A."/>
            <person name="Kuo A."/>
            <person name="Nagy L.G."/>
            <person name="Floudas D."/>
            <person name="Copeland A."/>
            <person name="Barry K.W."/>
            <person name="Cichocki N."/>
            <person name="Veneault-Fourrey C."/>
            <person name="LaButti K."/>
            <person name="Lindquist E.A."/>
            <person name="Lipzen A."/>
            <person name="Lundell T."/>
            <person name="Morin E."/>
            <person name="Murat C."/>
            <person name="Riley R."/>
            <person name="Ohm R."/>
            <person name="Sun H."/>
            <person name="Tunlid A."/>
            <person name="Henrissat B."/>
            <person name="Grigoriev I.V."/>
            <person name="Hibbett D.S."/>
            <person name="Martin F."/>
        </authorList>
    </citation>
    <scope>NUCLEOTIDE SEQUENCE [LARGE SCALE GENOMIC DNA]</scope>
    <source>
        <strain evidence="2 3">SS14</strain>
    </source>
</reference>
<protein>
    <submittedName>
        <fullName evidence="2">Uncharacterized protein</fullName>
    </submittedName>
</protein>
<dbReference type="Proteomes" id="UP000054279">
    <property type="component" value="Unassembled WGS sequence"/>
</dbReference>
<dbReference type="AlphaFoldDB" id="A0A0C9U8Z7"/>
<evidence type="ECO:0000313" key="2">
    <source>
        <dbReference type="EMBL" id="KIJ39543.1"/>
    </source>
</evidence>
<feature type="region of interest" description="Disordered" evidence="1">
    <location>
        <begin position="14"/>
        <end position="34"/>
    </location>
</feature>
<proteinExistence type="predicted"/>
<dbReference type="HOGENOM" id="CLU_1016236_0_0_1"/>
<evidence type="ECO:0000313" key="3">
    <source>
        <dbReference type="Proteomes" id="UP000054279"/>
    </source>
</evidence>
<evidence type="ECO:0000256" key="1">
    <source>
        <dbReference type="SAM" id="MobiDB-lite"/>
    </source>
</evidence>
<feature type="compositionally biased region" description="Low complexity" evidence="1">
    <location>
        <begin position="19"/>
        <end position="29"/>
    </location>
</feature>
<dbReference type="OrthoDB" id="3239511at2759"/>
<sequence length="327" mass="36699">MIATLALPLEPVLADETASSSESSPKVSSRQINRGVTIHSEVESEEEDHSSQSMQNNISPNSLYIEVIHHPHSGSHTSSIIPITGQVDNGQRTTGAAQLVYHYQTPVKGKPWAPFRTREDFEFAEMAVVEGFNSHCTQKILDGVNGRWASNSRLTILDSNDLKESLESARNFVTQFKDGEVTHEFQGKSYTFHFKYRDPWEWLVDLVTDPTLSNSIMWYPVEKFLHNGSKITRIYDENTIINLEDKGKVSSTTKMHPIVLRAAFLPSEIRNASGNGGGVFIGLMPIVGNPNDSIESEDDTPTSVEIAQFKREVYHKVIHVIFRSIRK</sequence>
<organism evidence="2 3">
    <name type="scientific">Sphaerobolus stellatus (strain SS14)</name>
    <dbReference type="NCBI Taxonomy" id="990650"/>
    <lineage>
        <taxon>Eukaryota</taxon>
        <taxon>Fungi</taxon>
        <taxon>Dikarya</taxon>
        <taxon>Basidiomycota</taxon>
        <taxon>Agaricomycotina</taxon>
        <taxon>Agaricomycetes</taxon>
        <taxon>Phallomycetidae</taxon>
        <taxon>Geastrales</taxon>
        <taxon>Sphaerobolaceae</taxon>
        <taxon>Sphaerobolus</taxon>
    </lineage>
</organism>